<dbReference type="Pfam" id="PF15697">
    <property type="entry name" value="DUF4666"/>
    <property type="match status" value="1"/>
</dbReference>
<proteinExistence type="predicted"/>
<dbReference type="GeneID" id="125422932"/>
<gene>
    <name evidence="2" type="primary">LOC125422932</name>
</gene>
<protein>
    <submittedName>
        <fullName evidence="2">Uncharacterized protein LOC125422932</fullName>
    </submittedName>
</protein>
<keyword evidence="1" id="KW-1185">Reference proteome</keyword>
<evidence type="ECO:0000313" key="1">
    <source>
        <dbReference type="Proteomes" id="UP001652623"/>
    </source>
</evidence>
<dbReference type="RefSeq" id="XP_048331601.1">
    <property type="nucleotide sequence ID" value="XM_048475644.1"/>
</dbReference>
<evidence type="ECO:0000313" key="2">
    <source>
        <dbReference type="RefSeq" id="XP_048331601.1"/>
    </source>
</evidence>
<accession>A0ABM3IMH9</accession>
<organism evidence="1 2">
    <name type="scientific">Ziziphus jujuba</name>
    <name type="common">Chinese jujube</name>
    <name type="synonym">Ziziphus sativa</name>
    <dbReference type="NCBI Taxonomy" id="326968"/>
    <lineage>
        <taxon>Eukaryota</taxon>
        <taxon>Viridiplantae</taxon>
        <taxon>Streptophyta</taxon>
        <taxon>Embryophyta</taxon>
        <taxon>Tracheophyta</taxon>
        <taxon>Spermatophyta</taxon>
        <taxon>Magnoliopsida</taxon>
        <taxon>eudicotyledons</taxon>
        <taxon>Gunneridae</taxon>
        <taxon>Pentapetalae</taxon>
        <taxon>rosids</taxon>
        <taxon>fabids</taxon>
        <taxon>Rosales</taxon>
        <taxon>Rhamnaceae</taxon>
        <taxon>Paliureae</taxon>
        <taxon>Ziziphus</taxon>
    </lineage>
</organism>
<dbReference type="InterPro" id="IPR031421">
    <property type="entry name" value="DUF4666"/>
</dbReference>
<dbReference type="PANTHER" id="PTHR33730">
    <property type="entry name" value="OS05G0542732 PROTEIN-RELATED"/>
    <property type="match status" value="1"/>
</dbReference>
<name>A0ABM3IMH9_ZIZJJ</name>
<dbReference type="Proteomes" id="UP001652623">
    <property type="component" value="Chromosome 5"/>
</dbReference>
<reference evidence="2" key="1">
    <citation type="submission" date="2025-08" db="UniProtKB">
        <authorList>
            <consortium name="RefSeq"/>
        </authorList>
    </citation>
    <scope>IDENTIFICATION</scope>
    <source>
        <tissue evidence="2">Seedling</tissue>
    </source>
</reference>
<sequence>MATLQRSSFSFRRQGSSGVVWDDKFMRGEFRQIDEEGGHDPEYRELRPCQSARPIRLKELNGSFAAPTVCPRSFSTAPKKQASSKGMFSKILPVSLRRSETIKKSNSVKQEL</sequence>